<evidence type="ECO:0000313" key="2">
    <source>
        <dbReference type="EMBL" id="RKP11847.1"/>
    </source>
</evidence>
<feature type="compositionally biased region" description="Polar residues" evidence="1">
    <location>
        <begin position="127"/>
        <end position="138"/>
    </location>
</feature>
<gene>
    <name evidence="2" type="ORF">BJ684DRAFT_21579</name>
</gene>
<organism evidence="2 3">
    <name type="scientific">Piptocephalis cylindrospora</name>
    <dbReference type="NCBI Taxonomy" id="1907219"/>
    <lineage>
        <taxon>Eukaryota</taxon>
        <taxon>Fungi</taxon>
        <taxon>Fungi incertae sedis</taxon>
        <taxon>Zoopagomycota</taxon>
        <taxon>Zoopagomycotina</taxon>
        <taxon>Zoopagomycetes</taxon>
        <taxon>Zoopagales</taxon>
        <taxon>Piptocephalidaceae</taxon>
        <taxon>Piptocephalis</taxon>
    </lineage>
</organism>
<dbReference type="Proteomes" id="UP000267251">
    <property type="component" value="Unassembled WGS sequence"/>
</dbReference>
<proteinExistence type="predicted"/>
<protein>
    <submittedName>
        <fullName evidence="2">Uncharacterized protein</fullName>
    </submittedName>
</protein>
<evidence type="ECO:0000256" key="1">
    <source>
        <dbReference type="SAM" id="MobiDB-lite"/>
    </source>
</evidence>
<reference evidence="3" key="1">
    <citation type="journal article" date="2018" name="Nat. Microbiol.">
        <title>Leveraging single-cell genomics to expand the fungal tree of life.</title>
        <authorList>
            <person name="Ahrendt S.R."/>
            <person name="Quandt C.A."/>
            <person name="Ciobanu D."/>
            <person name="Clum A."/>
            <person name="Salamov A."/>
            <person name="Andreopoulos B."/>
            <person name="Cheng J.F."/>
            <person name="Woyke T."/>
            <person name="Pelin A."/>
            <person name="Henrissat B."/>
            <person name="Reynolds N.K."/>
            <person name="Benny G.L."/>
            <person name="Smith M.E."/>
            <person name="James T.Y."/>
            <person name="Grigoriev I.V."/>
        </authorList>
    </citation>
    <scope>NUCLEOTIDE SEQUENCE [LARGE SCALE GENOMIC DNA]</scope>
</reference>
<keyword evidence="3" id="KW-1185">Reference proteome</keyword>
<name>A0A4P9XZJ9_9FUNG</name>
<dbReference type="EMBL" id="KZ988620">
    <property type="protein sequence ID" value="RKP11847.1"/>
    <property type="molecule type" value="Genomic_DNA"/>
</dbReference>
<dbReference type="OrthoDB" id="2196092at2759"/>
<feature type="region of interest" description="Disordered" evidence="1">
    <location>
        <begin position="127"/>
        <end position="148"/>
    </location>
</feature>
<sequence>MAKLQVAATSNNASKIGKVAKSALDGRLNVAVAALLLEGEALKGFHSHMGVGNGPNKIRQPRQGADILTYVTDFRTLDGQLMDSSEGDRVDRFLQGLNSATRSEVEHHRPSTLEEAIRRAVAWDTSRPYSGKTSSHTGPTPMEMNAMGDTTPKSFVCWNG</sequence>
<evidence type="ECO:0000313" key="3">
    <source>
        <dbReference type="Proteomes" id="UP000267251"/>
    </source>
</evidence>
<accession>A0A4P9XZJ9</accession>
<dbReference type="AlphaFoldDB" id="A0A4P9XZJ9"/>